<dbReference type="InterPro" id="IPR051257">
    <property type="entry name" value="Diverse_CBS-Domain"/>
</dbReference>
<feature type="domain" description="CBS" evidence="3">
    <location>
        <begin position="7"/>
        <end position="63"/>
    </location>
</feature>
<dbReference type="SUPFAM" id="SSF54631">
    <property type="entry name" value="CBS-domain pair"/>
    <property type="match status" value="1"/>
</dbReference>
<evidence type="ECO:0000313" key="5">
    <source>
        <dbReference type="Proteomes" id="UP000657177"/>
    </source>
</evidence>
<evidence type="ECO:0000313" key="4">
    <source>
        <dbReference type="EMBL" id="MBA2132524.1"/>
    </source>
</evidence>
<dbReference type="CDD" id="cd04622">
    <property type="entry name" value="CBS_pair_HRP1_like"/>
    <property type="match status" value="1"/>
</dbReference>
<dbReference type="Proteomes" id="UP000657177">
    <property type="component" value="Unassembled WGS sequence"/>
</dbReference>
<dbReference type="Gene3D" id="3.10.580.10">
    <property type="entry name" value="CBS-domain"/>
    <property type="match status" value="1"/>
</dbReference>
<dbReference type="Pfam" id="PF00571">
    <property type="entry name" value="CBS"/>
    <property type="match status" value="2"/>
</dbReference>
<dbReference type="PROSITE" id="PS51371">
    <property type="entry name" value="CBS"/>
    <property type="match status" value="2"/>
</dbReference>
<reference evidence="4" key="1">
    <citation type="submission" date="2020-06" db="EMBL/GenBank/DDBJ databases">
        <title>Novel chitinolytic bacterium.</title>
        <authorList>
            <person name="Ungkulpasvich U."/>
            <person name="Kosugi A."/>
            <person name="Uke A."/>
        </authorList>
    </citation>
    <scope>NUCLEOTIDE SEQUENCE</scope>
    <source>
        <strain evidence="4">UUS1-1</strain>
    </source>
</reference>
<organism evidence="4 5">
    <name type="scientific">Capillibacterium thermochitinicola</name>
    <dbReference type="NCBI Taxonomy" id="2699427"/>
    <lineage>
        <taxon>Bacteria</taxon>
        <taxon>Bacillati</taxon>
        <taxon>Bacillota</taxon>
        <taxon>Capillibacterium</taxon>
    </lineage>
</organism>
<evidence type="ECO:0000256" key="1">
    <source>
        <dbReference type="ARBA" id="ARBA00023122"/>
    </source>
</evidence>
<dbReference type="PANTHER" id="PTHR43080:SF2">
    <property type="entry name" value="CBS DOMAIN-CONTAINING PROTEIN"/>
    <property type="match status" value="1"/>
</dbReference>
<dbReference type="EMBL" id="JAAKDE010000004">
    <property type="protein sequence ID" value="MBA2132524.1"/>
    <property type="molecule type" value="Genomic_DNA"/>
</dbReference>
<gene>
    <name evidence="4" type="ORF">G5B42_03065</name>
</gene>
<keyword evidence="1 2" id="KW-0129">CBS domain</keyword>
<protein>
    <submittedName>
        <fullName evidence="4">CBS domain-containing protein</fullName>
    </submittedName>
</protein>
<proteinExistence type="predicted"/>
<comment type="caution">
    <text evidence="4">The sequence shown here is derived from an EMBL/GenBank/DDBJ whole genome shotgun (WGS) entry which is preliminary data.</text>
</comment>
<keyword evidence="5" id="KW-1185">Reference proteome</keyword>
<evidence type="ECO:0000259" key="3">
    <source>
        <dbReference type="PROSITE" id="PS51371"/>
    </source>
</evidence>
<sequence length="143" mass="15444">MKIKDIMTDEVATVSPETTVVEAARLMQKHDIGSLPVCDGPDLVGIVTDRDIVVRSVATGKDLATTPIREVMTQRVVTVSPETDVHQVATLMSNQQIRRLPVVDNNRLVGMVSLGDLATQAKTEVEIAKTLGEISEPAAPKQM</sequence>
<dbReference type="RefSeq" id="WP_181339027.1">
    <property type="nucleotide sequence ID" value="NZ_JAAKDE010000004.1"/>
</dbReference>
<dbReference type="PANTHER" id="PTHR43080">
    <property type="entry name" value="CBS DOMAIN-CONTAINING PROTEIN CBSX3, MITOCHONDRIAL"/>
    <property type="match status" value="1"/>
</dbReference>
<accession>A0A8J6I1C6</accession>
<dbReference type="AlphaFoldDB" id="A0A8J6I1C6"/>
<dbReference type="SMART" id="SM00116">
    <property type="entry name" value="CBS"/>
    <property type="match status" value="2"/>
</dbReference>
<dbReference type="InterPro" id="IPR000644">
    <property type="entry name" value="CBS_dom"/>
</dbReference>
<feature type="domain" description="CBS" evidence="3">
    <location>
        <begin position="72"/>
        <end position="127"/>
    </location>
</feature>
<dbReference type="InterPro" id="IPR046342">
    <property type="entry name" value="CBS_dom_sf"/>
</dbReference>
<evidence type="ECO:0000256" key="2">
    <source>
        <dbReference type="PROSITE-ProRule" id="PRU00703"/>
    </source>
</evidence>
<name>A0A8J6I1C6_9FIRM</name>